<accession>A0A5C5YBZ2</accession>
<organism evidence="2 3">
    <name type="scientific">Crateriforma conspicua</name>
    <dbReference type="NCBI Taxonomy" id="2527996"/>
    <lineage>
        <taxon>Bacteria</taxon>
        <taxon>Pseudomonadati</taxon>
        <taxon>Planctomycetota</taxon>
        <taxon>Planctomycetia</taxon>
        <taxon>Planctomycetales</taxon>
        <taxon>Planctomycetaceae</taxon>
        <taxon>Crateriforma</taxon>
    </lineage>
</organism>
<proteinExistence type="predicted"/>
<keyword evidence="1" id="KW-0812">Transmembrane</keyword>
<feature type="transmembrane region" description="Helical" evidence="1">
    <location>
        <begin position="76"/>
        <end position="95"/>
    </location>
</feature>
<gene>
    <name evidence="2" type="ORF">Pan14r_49340</name>
</gene>
<dbReference type="Proteomes" id="UP000317238">
    <property type="component" value="Unassembled WGS sequence"/>
</dbReference>
<reference evidence="2 3" key="1">
    <citation type="submission" date="2019-02" db="EMBL/GenBank/DDBJ databases">
        <title>Deep-cultivation of Planctomycetes and their phenomic and genomic characterization uncovers novel biology.</title>
        <authorList>
            <person name="Wiegand S."/>
            <person name="Jogler M."/>
            <person name="Boedeker C."/>
            <person name="Pinto D."/>
            <person name="Vollmers J."/>
            <person name="Rivas-Marin E."/>
            <person name="Kohn T."/>
            <person name="Peeters S.H."/>
            <person name="Heuer A."/>
            <person name="Rast P."/>
            <person name="Oberbeckmann S."/>
            <person name="Bunk B."/>
            <person name="Jeske O."/>
            <person name="Meyerdierks A."/>
            <person name="Storesund J.E."/>
            <person name="Kallscheuer N."/>
            <person name="Luecker S."/>
            <person name="Lage O.M."/>
            <person name="Pohl T."/>
            <person name="Merkel B.J."/>
            <person name="Hornburger P."/>
            <person name="Mueller R.-W."/>
            <person name="Bruemmer F."/>
            <person name="Labrenz M."/>
            <person name="Spormann A.M."/>
            <person name="Op Den Camp H."/>
            <person name="Overmann J."/>
            <person name="Amann R."/>
            <person name="Jetten M.S.M."/>
            <person name="Mascher T."/>
            <person name="Medema M.H."/>
            <person name="Devos D.P."/>
            <person name="Kaster A.-K."/>
            <person name="Ovreas L."/>
            <person name="Rohde M."/>
            <person name="Galperin M.Y."/>
            <person name="Jogler C."/>
        </authorList>
    </citation>
    <scope>NUCLEOTIDE SEQUENCE [LARGE SCALE GENOMIC DNA]</scope>
    <source>
        <strain evidence="2 3">Pan14r</strain>
    </source>
</reference>
<keyword evidence="1" id="KW-0472">Membrane</keyword>
<keyword evidence="1" id="KW-1133">Transmembrane helix</keyword>
<evidence type="ECO:0000313" key="2">
    <source>
        <dbReference type="EMBL" id="TWT72614.1"/>
    </source>
</evidence>
<keyword evidence="3" id="KW-1185">Reference proteome</keyword>
<name>A0A5C5YBZ2_9PLAN</name>
<comment type="caution">
    <text evidence="2">The sequence shown here is derived from an EMBL/GenBank/DDBJ whole genome shotgun (WGS) entry which is preliminary data.</text>
</comment>
<protein>
    <submittedName>
        <fullName evidence="2">Uncharacterized protein</fullName>
    </submittedName>
</protein>
<dbReference type="AlphaFoldDB" id="A0A5C5YBZ2"/>
<evidence type="ECO:0000313" key="3">
    <source>
        <dbReference type="Proteomes" id="UP000317238"/>
    </source>
</evidence>
<evidence type="ECO:0000256" key="1">
    <source>
        <dbReference type="SAM" id="Phobius"/>
    </source>
</evidence>
<feature type="transmembrane region" description="Helical" evidence="1">
    <location>
        <begin position="31"/>
        <end position="55"/>
    </location>
</feature>
<dbReference type="EMBL" id="SJPL01000001">
    <property type="protein sequence ID" value="TWT72614.1"/>
    <property type="molecule type" value="Genomic_DNA"/>
</dbReference>
<feature type="transmembrane region" description="Helical" evidence="1">
    <location>
        <begin position="110"/>
        <end position="130"/>
    </location>
</feature>
<sequence>MSRPKTILFTRGRWDRIFATATLVASSVAFFSIYLIGGLRFLVVPVVFVGIWLYFRRSTPESGTRIDTIEGNPATIRLLVWLGLILVWTFCFFLFDTLVLGNSFHGPLYWYHWVFLVATVAAMTIGCGLIGPISAHQKPAADNDEPSDARESPS</sequence>
<dbReference type="RefSeq" id="WP_146440403.1">
    <property type="nucleotide sequence ID" value="NZ_SJPL01000001.1"/>
</dbReference>